<evidence type="ECO:0000313" key="2">
    <source>
        <dbReference type="Proteomes" id="UP000192342"/>
    </source>
</evidence>
<proteinExistence type="predicted"/>
<dbReference type="RefSeq" id="WP_146680357.1">
    <property type="nucleotide sequence ID" value="NZ_AQQV01000003.1"/>
</dbReference>
<accession>A0A1Y1SCE8</accession>
<dbReference type="EMBL" id="AQQV01000003">
    <property type="protein sequence ID" value="ORE86327.1"/>
    <property type="molecule type" value="Genomic_DNA"/>
</dbReference>
<organism evidence="1 2">
    <name type="scientific">Oceanococcus atlanticus</name>
    <dbReference type="NCBI Taxonomy" id="1317117"/>
    <lineage>
        <taxon>Bacteria</taxon>
        <taxon>Pseudomonadati</taxon>
        <taxon>Pseudomonadota</taxon>
        <taxon>Gammaproteobacteria</taxon>
        <taxon>Chromatiales</taxon>
        <taxon>Oceanococcaceae</taxon>
        <taxon>Oceanococcus</taxon>
    </lineage>
</organism>
<evidence type="ECO:0008006" key="3">
    <source>
        <dbReference type="Google" id="ProtNLM"/>
    </source>
</evidence>
<protein>
    <recommendedName>
        <fullName evidence="3">Lipoprotein</fullName>
    </recommendedName>
</protein>
<reference evidence="1 2" key="1">
    <citation type="submission" date="2013-04" db="EMBL/GenBank/DDBJ databases">
        <title>Oceanococcus atlanticus 22II-S10r2 Genome Sequencing.</title>
        <authorList>
            <person name="Lai Q."/>
            <person name="Li G."/>
            <person name="Shao Z."/>
        </authorList>
    </citation>
    <scope>NUCLEOTIDE SEQUENCE [LARGE SCALE GENOMIC DNA]</scope>
    <source>
        <strain evidence="1 2">22II-S10r2</strain>
    </source>
</reference>
<sequence length="305" mass="32017">MRIGVKTGIVILASGLMVGCGSSDGESGPSLNDARAPAPLDSATDVAVAASYINVMSVINGAVGELGEFNPLIARKVYTMSSKLRVEDNCDADSGRFVYDDTTAEETVRIEFYGCRLDGAVLDGILTLQCLSGSFEDESCSNERVSFGDNGGEVRVVEGGEVFRIGGAWEFSDVEGFETISQTLEARVARGEDLQLAYVADRFEMDVDYSTGTDPVIFVNGKVGLAASGTTIDCGLGGTVTYNTLTQIALNESGEPVSGRIRLNNADSQVAIIEFQSNGDLSVTVDGGTSTITRAKYASLCAING</sequence>
<name>A0A1Y1SCE8_9GAMM</name>
<comment type="caution">
    <text evidence="1">The sequence shown here is derived from an EMBL/GenBank/DDBJ whole genome shotgun (WGS) entry which is preliminary data.</text>
</comment>
<keyword evidence="2" id="KW-1185">Reference proteome</keyword>
<dbReference type="Proteomes" id="UP000192342">
    <property type="component" value="Unassembled WGS sequence"/>
</dbReference>
<dbReference type="AlphaFoldDB" id="A0A1Y1SCE8"/>
<gene>
    <name evidence="1" type="ORF">ATO7_13558</name>
</gene>
<evidence type="ECO:0000313" key="1">
    <source>
        <dbReference type="EMBL" id="ORE86327.1"/>
    </source>
</evidence>
<dbReference type="STRING" id="1317117.ATO7_13558"/>
<dbReference type="PROSITE" id="PS51257">
    <property type="entry name" value="PROKAR_LIPOPROTEIN"/>
    <property type="match status" value="1"/>
</dbReference>